<protein>
    <submittedName>
        <fullName evidence="2">Uncharacterized protein</fullName>
    </submittedName>
</protein>
<feature type="region of interest" description="Disordered" evidence="1">
    <location>
        <begin position="359"/>
        <end position="379"/>
    </location>
</feature>
<dbReference type="AlphaFoldDB" id="A0A395J8D4"/>
<sequence length="707" mass="80207">MPEHKGIKLNIISQWELKMHPEFPHPESTQFTFRSPKLNKEAFESHGHSPAAKASDSKADRLLGGRTNSIVSVYIPSASGKEFWRTRKRNVRASNSMLGSRFFVGDAADQCPWFYFKLYMNGRHIASWGTNTTMRPSGQVMRGLFEPDATWDYKDGKTVYKNPGTEYRPFFFSQESVDRTAGDDGGLIEVKAFRARGRKRRNPRLEQYKDQTKYGVIMPTHGLIEKPQDSRFYDWHLKDSKDNPFATFKFHYRSWDNLQSLQLIPPGHARNLEDQVPSMARHLMGPSSSMQSLNKIPESPHTPTKYLGKVYTSDQVHDSLRVAYPPLQYSGNPYLPDDRKPWSRGFDIKLMGSSLPEKKNHRDLIIDPNDPSTEPDPFYTSSLKKRYIERSIMPISKFSALSIDGAGSPSSHKWLDDNYSNRPLPEIPSRPSSAASRASATSRAPSVTPSLLSYLDRDQSSPEPIIGTAIAVSVDSDVSETSIIYEEDDTEDEEFEDHDFEGISALSPPPSKNNSKRQGIISAASIQTSFSLPSVTLRKPKRLANNLSPLKIPRRKESMNQAVNGHFHTSTPSDDNRGTISLSESEWMRRTPSPVKETLIERLWSPTPERKEINKLLSPERMAEMMELSIVDDDSVELESSKTWDSDRGLDGGAVELVALHQHSQQNQDENDRNAFDDYELNAMNMRDGNIHDGYENRSIMREGNWI</sequence>
<evidence type="ECO:0000313" key="2">
    <source>
        <dbReference type="EMBL" id="RAL68752.1"/>
    </source>
</evidence>
<gene>
    <name evidence="2" type="ORF">DID88_007447</name>
</gene>
<dbReference type="EMBL" id="QKRW01000001">
    <property type="protein sequence ID" value="RAL68752.1"/>
    <property type="molecule type" value="Genomic_DNA"/>
</dbReference>
<feature type="compositionally biased region" description="Low complexity" evidence="1">
    <location>
        <begin position="429"/>
        <end position="450"/>
    </location>
</feature>
<evidence type="ECO:0000313" key="3">
    <source>
        <dbReference type="Proteomes" id="UP000249056"/>
    </source>
</evidence>
<comment type="caution">
    <text evidence="2">The sequence shown here is derived from an EMBL/GenBank/DDBJ whole genome shotgun (WGS) entry which is preliminary data.</text>
</comment>
<reference evidence="2 3" key="1">
    <citation type="submission" date="2018-06" db="EMBL/GenBank/DDBJ databases">
        <title>Genome Sequence of the Brown Rot Fungal Pathogen Monilinia fructigena.</title>
        <authorList>
            <person name="Landi L."/>
            <person name="De Miccolis Angelini R.M."/>
            <person name="Pollastro S."/>
            <person name="Abate D."/>
            <person name="Faretra F."/>
            <person name="Romanazzi G."/>
        </authorList>
    </citation>
    <scope>NUCLEOTIDE SEQUENCE [LARGE SCALE GENOMIC DNA]</scope>
    <source>
        <strain evidence="2 3">Mfrg269</strain>
    </source>
</reference>
<name>A0A395J8D4_9HELO</name>
<dbReference type="Proteomes" id="UP000249056">
    <property type="component" value="Unassembled WGS sequence"/>
</dbReference>
<accession>A0A395J8D4</accession>
<evidence type="ECO:0000256" key="1">
    <source>
        <dbReference type="SAM" id="MobiDB-lite"/>
    </source>
</evidence>
<feature type="region of interest" description="Disordered" evidence="1">
    <location>
        <begin position="414"/>
        <end position="458"/>
    </location>
</feature>
<proteinExistence type="predicted"/>
<organism evidence="2 3">
    <name type="scientific">Monilinia fructigena</name>
    <dbReference type="NCBI Taxonomy" id="38457"/>
    <lineage>
        <taxon>Eukaryota</taxon>
        <taxon>Fungi</taxon>
        <taxon>Dikarya</taxon>
        <taxon>Ascomycota</taxon>
        <taxon>Pezizomycotina</taxon>
        <taxon>Leotiomycetes</taxon>
        <taxon>Helotiales</taxon>
        <taxon>Sclerotiniaceae</taxon>
        <taxon>Monilinia</taxon>
    </lineage>
</organism>
<keyword evidence="3" id="KW-1185">Reference proteome</keyword>
<dbReference type="OrthoDB" id="436496at2759"/>